<feature type="domain" description="Erythromycin biosynthesis protein CIII-like N-terminal" evidence="6">
    <location>
        <begin position="25"/>
        <end position="227"/>
    </location>
</feature>
<organism evidence="7 8">
    <name type="scientific">Saccharothrix syringae</name>
    <name type="common">Nocardiopsis syringae</name>
    <dbReference type="NCBI Taxonomy" id="103733"/>
    <lineage>
        <taxon>Bacteria</taxon>
        <taxon>Bacillati</taxon>
        <taxon>Actinomycetota</taxon>
        <taxon>Actinomycetes</taxon>
        <taxon>Pseudonocardiales</taxon>
        <taxon>Pseudonocardiaceae</taxon>
        <taxon>Saccharothrix</taxon>
    </lineage>
</organism>
<feature type="domain" description="Erythromycin biosynthesis protein CIII-like C-terminal" evidence="5">
    <location>
        <begin position="242"/>
        <end position="383"/>
    </location>
</feature>
<dbReference type="InterPro" id="IPR050426">
    <property type="entry name" value="Glycosyltransferase_28"/>
</dbReference>
<dbReference type="EMBL" id="CP034550">
    <property type="protein sequence ID" value="QFZ21437.1"/>
    <property type="molecule type" value="Genomic_DNA"/>
</dbReference>
<dbReference type="Pfam" id="PF06722">
    <property type="entry name" value="EryCIII-like_C"/>
    <property type="match status" value="1"/>
</dbReference>
<protein>
    <submittedName>
        <fullName evidence="7">DUF1205 domain-containing protein</fullName>
    </submittedName>
</protein>
<evidence type="ECO:0000313" key="7">
    <source>
        <dbReference type="EMBL" id="QFZ21437.1"/>
    </source>
</evidence>
<feature type="signal peptide" evidence="4">
    <location>
        <begin position="1"/>
        <end position="26"/>
    </location>
</feature>
<dbReference type="Pfam" id="PF21036">
    <property type="entry name" value="EryCIII-like_N"/>
    <property type="match status" value="1"/>
</dbReference>
<evidence type="ECO:0000259" key="6">
    <source>
        <dbReference type="Pfam" id="PF21036"/>
    </source>
</evidence>
<dbReference type="Gene3D" id="3.40.50.2000">
    <property type="entry name" value="Glycogen Phosphorylase B"/>
    <property type="match status" value="2"/>
</dbReference>
<evidence type="ECO:0000313" key="8">
    <source>
        <dbReference type="Proteomes" id="UP000325787"/>
    </source>
</evidence>
<evidence type="ECO:0000256" key="3">
    <source>
        <dbReference type="ARBA" id="ARBA00022679"/>
    </source>
</evidence>
<dbReference type="InterPro" id="IPR002213">
    <property type="entry name" value="UDP_glucos_trans"/>
</dbReference>
<evidence type="ECO:0000256" key="1">
    <source>
        <dbReference type="ARBA" id="ARBA00006962"/>
    </source>
</evidence>
<gene>
    <name evidence="7" type="ORF">EKG83_32240</name>
</gene>
<dbReference type="GO" id="GO:0008194">
    <property type="term" value="F:UDP-glycosyltransferase activity"/>
    <property type="evidence" value="ECO:0007669"/>
    <property type="project" value="InterPro"/>
</dbReference>
<dbReference type="SUPFAM" id="SSF53756">
    <property type="entry name" value="UDP-Glycosyltransferase/glycogen phosphorylase"/>
    <property type="match status" value="1"/>
</dbReference>
<feature type="chain" id="PRO_5038665440" evidence="4">
    <location>
        <begin position="27"/>
        <end position="391"/>
    </location>
</feature>
<dbReference type="OrthoDB" id="6620093at2"/>
<dbReference type="InterPro" id="IPR048284">
    <property type="entry name" value="EryCIII-like_N"/>
</dbReference>
<evidence type="ECO:0000259" key="5">
    <source>
        <dbReference type="Pfam" id="PF06722"/>
    </source>
</evidence>
<dbReference type="KEGG" id="ssyi:EKG83_32240"/>
<keyword evidence="3" id="KW-0808">Transferase</keyword>
<comment type="similarity">
    <text evidence="1">Belongs to the glycosyltransferase 28 family.</text>
</comment>
<dbReference type="Proteomes" id="UP000325787">
    <property type="component" value="Chromosome"/>
</dbReference>
<dbReference type="InterPro" id="IPR010610">
    <property type="entry name" value="EryCIII-like_C"/>
</dbReference>
<dbReference type="GO" id="GO:0017000">
    <property type="term" value="P:antibiotic biosynthetic process"/>
    <property type="evidence" value="ECO:0007669"/>
    <property type="project" value="UniProtKB-ARBA"/>
</dbReference>
<dbReference type="GO" id="GO:0016758">
    <property type="term" value="F:hexosyltransferase activity"/>
    <property type="evidence" value="ECO:0007669"/>
    <property type="project" value="UniProtKB-ARBA"/>
</dbReference>
<evidence type="ECO:0000256" key="4">
    <source>
        <dbReference type="SAM" id="SignalP"/>
    </source>
</evidence>
<keyword evidence="4" id="KW-0732">Signal</keyword>
<reference evidence="8" key="1">
    <citation type="journal article" date="2021" name="Curr. Microbiol.">
        <title>Complete genome of nocamycin-producing strain Saccharothrix syringae NRRL B-16468 reveals the biosynthetic potential for secondary metabolites.</title>
        <authorList>
            <person name="Mo X."/>
            <person name="Yang S."/>
        </authorList>
    </citation>
    <scope>NUCLEOTIDE SEQUENCE [LARGE SCALE GENOMIC DNA]</scope>
    <source>
        <strain evidence="8">ATCC 51364 / DSM 43886 / JCM 6844 / KCTC 9398 / NBRC 14523 / NRRL B-16468 / INA 2240</strain>
    </source>
</reference>
<evidence type="ECO:0000256" key="2">
    <source>
        <dbReference type="ARBA" id="ARBA00022676"/>
    </source>
</evidence>
<keyword evidence="8" id="KW-1185">Reference proteome</keyword>
<proteinExistence type="inferred from homology"/>
<dbReference type="AlphaFoldDB" id="A0A5Q0H5F4"/>
<keyword evidence="2" id="KW-0328">Glycosyltransferase</keyword>
<dbReference type="PANTHER" id="PTHR48050">
    <property type="entry name" value="STEROL 3-BETA-GLUCOSYLTRANSFERASE"/>
    <property type="match status" value="1"/>
</dbReference>
<dbReference type="PANTHER" id="PTHR48050:SF13">
    <property type="entry name" value="STEROL 3-BETA-GLUCOSYLTRANSFERASE UGT80A2"/>
    <property type="match status" value="1"/>
</dbReference>
<sequence length="391" mass="40406">MRLLFTTIPGASHMLPLVPLAHAALAAGHEVLVAASGSALRVAVGAGLPAIAIDDGEAGQTYEKLAHMVAERSTGARITDAEHIDYIASVFGRMGEIMLDRLVDAARTWGAEAVVYPPPHVAGLVAARAVGVPAVLHGIGTPRPTFRPALVHLLKAVDRAGVVAPGEADVEVDLSPASLPRFTQDAPVRPAGVPTVRMRYTPYNGGAELTRGLLTRGARPRVVVTLGSIPGIYGDGDVLREVVQGTADLGVELVLATGDASLAALPTPLPPHVTAVGWVPLRQLLATGDLVIHHGGMGTMYTAFDAGVPQVVLTLPDDSLPNARTACERGAGAMLPMSGTTADDLAPVVADVLRDPSYRAASREVAVEMRAMPSPATALGRLLAVIGPDRP</sequence>
<dbReference type="RefSeq" id="WP_033434851.1">
    <property type="nucleotide sequence ID" value="NZ_CP034550.1"/>
</dbReference>
<dbReference type="CDD" id="cd03784">
    <property type="entry name" value="GT1_Gtf-like"/>
    <property type="match status" value="1"/>
</dbReference>
<accession>A0A5Q0H5F4</accession>
<name>A0A5Q0H5F4_SACSY</name>